<keyword evidence="2" id="KW-1185">Reference proteome</keyword>
<reference evidence="2" key="1">
    <citation type="journal article" date="2022" name="Microbiol. Resour. Announc.">
        <title>Draft Genome Sequence of a Methanogenic Archaeon from West Spitsbergen Permafrost.</title>
        <authorList>
            <person name="Trubitsyn V."/>
            <person name="Rivkina E."/>
            <person name="Shcherbakova V."/>
        </authorList>
    </citation>
    <scope>NUCLEOTIDE SEQUENCE [LARGE SCALE GENOMIC DNA]</scope>
    <source>
        <strain evidence="2">VT</strain>
    </source>
</reference>
<protein>
    <submittedName>
        <fullName evidence="1">Uncharacterized protein</fullName>
    </submittedName>
</protein>
<evidence type="ECO:0000313" key="1">
    <source>
        <dbReference type="EMBL" id="MBZ2166342.1"/>
    </source>
</evidence>
<proteinExistence type="predicted"/>
<dbReference type="Proteomes" id="UP000825933">
    <property type="component" value="Unassembled WGS sequence"/>
</dbReference>
<dbReference type="EMBL" id="JAIOUQ010000011">
    <property type="protein sequence ID" value="MBZ2166342.1"/>
    <property type="molecule type" value="Genomic_DNA"/>
</dbReference>
<gene>
    <name evidence="1" type="ORF">K8N75_09865</name>
</gene>
<name>A0A8T5UQT2_9EURY</name>
<sequence>MEDYTWIKNKSEGLYYAEVQELIQIIDWTLAWKQLKEAFLPYFELWNKAINQVVENLKSNPQFINFANDYMRNKDLCPNKFKGYSIAGQTRTSFEPLYKKQKESKDKGLTQRKYLELTKGR</sequence>
<comment type="caution">
    <text evidence="1">The sequence shown here is derived from an EMBL/GenBank/DDBJ whole genome shotgun (WGS) entry which is preliminary data.</text>
</comment>
<evidence type="ECO:0000313" key="2">
    <source>
        <dbReference type="Proteomes" id="UP000825933"/>
    </source>
</evidence>
<dbReference type="AlphaFoldDB" id="A0A8T5UQT2"/>
<dbReference type="RefSeq" id="WP_223791894.1">
    <property type="nucleotide sequence ID" value="NZ_JAIOUQ010000011.1"/>
</dbReference>
<organism evidence="1 2">
    <name type="scientific">Methanobacterium spitsbergense</name>
    <dbReference type="NCBI Taxonomy" id="2874285"/>
    <lineage>
        <taxon>Archaea</taxon>
        <taxon>Methanobacteriati</taxon>
        <taxon>Methanobacteriota</taxon>
        <taxon>Methanomada group</taxon>
        <taxon>Methanobacteria</taxon>
        <taxon>Methanobacteriales</taxon>
        <taxon>Methanobacteriaceae</taxon>
        <taxon>Methanobacterium</taxon>
    </lineage>
</organism>
<accession>A0A8T5UQT2</accession>